<evidence type="ECO:0000256" key="5">
    <source>
        <dbReference type="PIRSR" id="PIRSR036492-1"/>
    </source>
</evidence>
<dbReference type="FunFam" id="3.40.309.10:FF:000003">
    <property type="entry name" value="Aldehyde dehydrogenase"/>
    <property type="match status" value="1"/>
</dbReference>
<dbReference type="EMBL" id="LK028559">
    <property type="protein sequence ID" value="CDR30438.1"/>
    <property type="molecule type" value="Genomic_DNA"/>
</dbReference>
<dbReference type="STRING" id="35623.Aocu_03650"/>
<dbReference type="Pfam" id="PF00171">
    <property type="entry name" value="Aldedh"/>
    <property type="match status" value="1"/>
</dbReference>
<gene>
    <name evidence="9" type="primary">alkH</name>
    <name evidence="9" type="ORF">Aocu_03650</name>
</gene>
<evidence type="ECO:0000313" key="10">
    <source>
        <dbReference type="Proteomes" id="UP000032434"/>
    </source>
</evidence>
<dbReference type="Gene3D" id="3.40.605.10">
    <property type="entry name" value="Aldehyde Dehydrogenase, Chain A, domain 1"/>
    <property type="match status" value="1"/>
</dbReference>
<dbReference type="GO" id="GO:0005737">
    <property type="term" value="C:cytoplasm"/>
    <property type="evidence" value="ECO:0007669"/>
    <property type="project" value="TreeGrafter"/>
</dbReference>
<organism evidence="9 10">
    <name type="scientific">Acholeplasma oculi</name>
    <dbReference type="NCBI Taxonomy" id="35623"/>
    <lineage>
        <taxon>Bacteria</taxon>
        <taxon>Bacillati</taxon>
        <taxon>Mycoplasmatota</taxon>
        <taxon>Mollicutes</taxon>
        <taxon>Acholeplasmatales</taxon>
        <taxon>Acholeplasmataceae</taxon>
        <taxon>Acholeplasma</taxon>
    </lineage>
</organism>
<dbReference type="GO" id="GO:0006081">
    <property type="term" value="P:aldehyde metabolic process"/>
    <property type="evidence" value="ECO:0007669"/>
    <property type="project" value="InterPro"/>
</dbReference>
<evidence type="ECO:0000313" key="9">
    <source>
        <dbReference type="EMBL" id="CDR30438.1"/>
    </source>
</evidence>
<sequence length="432" mass="49043">MDYLTRLNYLKSLKKTILKYEPEIKQALFEDLGKSSQESYSTEIGIVLLELSLFIKKLKKWMKPKRVKSSLIAFPSRSFIYPEPFGKVLIIGPWNYPFQLILMPLIGAIAAGNQVVVKPSEFAIETEHIIKTIIKEVFTEDVVQVVSGNHLVSQELLEKQFDYIFFTGSEKVGKVVMQAASKHLTPVTLELGGKSPCIIVDTKDIQLAAKRTAFGKLINAGQTCIAPDYVLIQEKDKEQFIKYFIEATESFYGKDPLNTLDYPKIIHQRHHERLKNLMNGQEVIYGGQYSETKIAPTLLIPKKDSPIMEEEIFGPILPILTFKDLSEIPKLVIDKPLALYLFTDNKDVKDYIITKIQSGGMTINDTLMHFSNHHLGFGGVGKSGMGTYHGKHSFDTFTHYKPVLFKSKLIDISFKYLPSSKQKESIIKKILK</sequence>
<dbReference type="HOGENOM" id="CLU_005391_3_1_14"/>
<proteinExistence type="inferred from homology"/>
<dbReference type="Gene3D" id="3.40.309.10">
    <property type="entry name" value="Aldehyde Dehydrogenase, Chain A, domain 2"/>
    <property type="match status" value="1"/>
</dbReference>
<keyword evidence="2 4" id="KW-0560">Oxidoreductase</keyword>
<feature type="domain" description="Aldehyde dehydrogenase" evidence="8">
    <location>
        <begin position="5"/>
        <end position="402"/>
    </location>
</feature>
<keyword evidence="10" id="KW-1185">Reference proteome</keyword>
<dbReference type="InterPro" id="IPR012394">
    <property type="entry name" value="Aldehyde_DH_NAD(P)"/>
</dbReference>
<dbReference type="FunCoup" id="A0A061A9A8">
    <property type="interactions" value="209"/>
</dbReference>
<feature type="active site" evidence="5 6">
    <location>
        <position position="190"/>
    </location>
</feature>
<dbReference type="GO" id="GO:0004029">
    <property type="term" value="F:aldehyde dehydrogenase (NAD+) activity"/>
    <property type="evidence" value="ECO:0007669"/>
    <property type="project" value="TreeGrafter"/>
</dbReference>
<dbReference type="PIRSF" id="PIRSF036492">
    <property type="entry name" value="ALDH"/>
    <property type="match status" value="1"/>
</dbReference>
<feature type="active site" evidence="5">
    <location>
        <position position="224"/>
    </location>
</feature>
<dbReference type="InterPro" id="IPR016162">
    <property type="entry name" value="Ald_DH_N"/>
</dbReference>
<dbReference type="OrthoDB" id="9762913at2"/>
<dbReference type="FunFam" id="3.40.605.10:FF:000004">
    <property type="entry name" value="Aldehyde dehydrogenase"/>
    <property type="match status" value="1"/>
</dbReference>
<dbReference type="InterPro" id="IPR029510">
    <property type="entry name" value="Ald_DH_CS_GLU"/>
</dbReference>
<protein>
    <recommendedName>
        <fullName evidence="4">Aldehyde dehydrogenase</fullName>
    </recommendedName>
</protein>
<dbReference type="PATRIC" id="fig|35623.3.peg.365"/>
<dbReference type="KEGG" id="aoc:Aocu_03650"/>
<evidence type="ECO:0000256" key="7">
    <source>
        <dbReference type="RuleBase" id="RU003345"/>
    </source>
</evidence>
<dbReference type="InterPro" id="IPR016163">
    <property type="entry name" value="Ald_DH_C"/>
</dbReference>
<evidence type="ECO:0000256" key="1">
    <source>
        <dbReference type="ARBA" id="ARBA00009986"/>
    </source>
</evidence>
<evidence type="ECO:0000256" key="6">
    <source>
        <dbReference type="PROSITE-ProRule" id="PRU10007"/>
    </source>
</evidence>
<evidence type="ECO:0000256" key="3">
    <source>
        <dbReference type="ARBA" id="ARBA00023027"/>
    </source>
</evidence>
<dbReference type="PROSITE" id="PS00070">
    <property type="entry name" value="ALDEHYDE_DEHYDR_CYS"/>
    <property type="match status" value="1"/>
</dbReference>
<evidence type="ECO:0000256" key="2">
    <source>
        <dbReference type="ARBA" id="ARBA00023002"/>
    </source>
</evidence>
<keyword evidence="3" id="KW-0520">NAD</keyword>
<dbReference type="InParanoid" id="A0A061A9A8"/>
<dbReference type="PROSITE" id="PS00687">
    <property type="entry name" value="ALDEHYDE_DEHYDR_GLU"/>
    <property type="match status" value="1"/>
</dbReference>
<evidence type="ECO:0000256" key="4">
    <source>
        <dbReference type="PIRNR" id="PIRNR036492"/>
    </source>
</evidence>
<dbReference type="RefSeq" id="WP_045748989.1">
    <property type="nucleotide sequence ID" value="NZ_FUZK01000005.1"/>
</dbReference>
<name>A0A061A9A8_9MOLU</name>
<dbReference type="InterPro" id="IPR016160">
    <property type="entry name" value="Ald_DH_CS_CYS"/>
</dbReference>
<dbReference type="InterPro" id="IPR016161">
    <property type="entry name" value="Ald_DH/histidinol_DH"/>
</dbReference>
<dbReference type="SUPFAM" id="SSF53720">
    <property type="entry name" value="ALDH-like"/>
    <property type="match status" value="1"/>
</dbReference>
<dbReference type="InterPro" id="IPR015590">
    <property type="entry name" value="Aldehyde_DH_dom"/>
</dbReference>
<dbReference type="AlphaFoldDB" id="A0A061A9A8"/>
<dbReference type="PANTHER" id="PTHR43570:SF16">
    <property type="entry name" value="ALDEHYDE DEHYDROGENASE TYPE III, ISOFORM Q"/>
    <property type="match status" value="1"/>
</dbReference>
<accession>A0A061A9A8</accession>
<evidence type="ECO:0000259" key="8">
    <source>
        <dbReference type="Pfam" id="PF00171"/>
    </source>
</evidence>
<dbReference type="PANTHER" id="PTHR43570">
    <property type="entry name" value="ALDEHYDE DEHYDROGENASE"/>
    <property type="match status" value="1"/>
</dbReference>
<dbReference type="Proteomes" id="UP000032434">
    <property type="component" value="Chromosome 1"/>
</dbReference>
<comment type="similarity">
    <text evidence="1 4 7">Belongs to the aldehyde dehydrogenase family.</text>
</comment>
<reference evidence="10" key="1">
    <citation type="submission" date="2014-05" db="EMBL/GenBank/DDBJ databases">
        <authorList>
            <person name="Kube M."/>
        </authorList>
    </citation>
    <scope>NUCLEOTIDE SEQUENCE [LARGE SCALE GENOMIC DNA]</scope>
</reference>